<accession>A0ABP9PE52</accession>
<evidence type="ECO:0000256" key="1">
    <source>
        <dbReference type="ARBA" id="ARBA00004418"/>
    </source>
</evidence>
<organism evidence="6 7">
    <name type="scientific">Nocardioides marinquilinus</name>
    <dbReference type="NCBI Taxonomy" id="1210400"/>
    <lineage>
        <taxon>Bacteria</taxon>
        <taxon>Bacillati</taxon>
        <taxon>Actinomycetota</taxon>
        <taxon>Actinomycetes</taxon>
        <taxon>Propionibacteriales</taxon>
        <taxon>Nocardioidaceae</taxon>
        <taxon>Nocardioides</taxon>
    </lineage>
</organism>
<reference evidence="7" key="1">
    <citation type="journal article" date="2019" name="Int. J. Syst. Evol. Microbiol.">
        <title>The Global Catalogue of Microorganisms (GCM) 10K type strain sequencing project: providing services to taxonomists for standard genome sequencing and annotation.</title>
        <authorList>
            <consortium name="The Broad Institute Genomics Platform"/>
            <consortium name="The Broad Institute Genome Sequencing Center for Infectious Disease"/>
            <person name="Wu L."/>
            <person name="Ma J."/>
        </authorList>
    </citation>
    <scope>NUCLEOTIDE SEQUENCE [LARGE SCALE GENOMIC DNA]</scope>
    <source>
        <strain evidence="7">JCM 18459</strain>
    </source>
</reference>
<comment type="caution">
    <text evidence="6">The sequence shown here is derived from an EMBL/GenBank/DDBJ whole genome shotgun (WGS) entry which is preliminary data.</text>
</comment>
<evidence type="ECO:0000256" key="5">
    <source>
        <dbReference type="ARBA" id="ARBA00022764"/>
    </source>
</evidence>
<comment type="subcellular location">
    <subcellularLocation>
        <location evidence="1">Periplasm</location>
    </subcellularLocation>
</comment>
<comment type="similarity">
    <text evidence="2">Belongs to the prokaryotic sulfate-binding protein family.</text>
</comment>
<sequence length="346" mass="36057">MNRTIKVAAVGAAGVLALTGLTGCGGDEDENNVSVVGFSVLESAYDDLFTAFGDTDEGDGISFNGPSYGASGEQSRGVADGQPADLVHFSLEPDMTRLVDAGIVAEDWKDNDSTGICSQSVVVMIVKKDNPKDIQGWQDLVRDDVSIVTPNPASSGSAKWNLLAAYGSVIADNGSDEDAKTYMQEFFQHVAALPDSGRDATTAFTSGTGDVLLSYENEAILARQGGQDFDYVVPDTTLLIENPCAVTEDAENADAAQAFLDFEKSAAGQEVLAADGYRPLESAGASAVTVEGATNPDDPFPAPTTLLTVDGDFGGWAEADDAYFNDGEDGEPVGVIAEIQSQFGTS</sequence>
<dbReference type="NCBIfam" id="TIGR00971">
    <property type="entry name" value="3a0106s03"/>
    <property type="match status" value="1"/>
</dbReference>
<dbReference type="PANTHER" id="PTHR30368">
    <property type="entry name" value="SULFATE-BINDING PROTEIN"/>
    <property type="match status" value="1"/>
</dbReference>
<evidence type="ECO:0000256" key="4">
    <source>
        <dbReference type="ARBA" id="ARBA00022729"/>
    </source>
</evidence>
<name>A0ABP9PE52_9ACTN</name>
<evidence type="ECO:0000256" key="2">
    <source>
        <dbReference type="ARBA" id="ARBA00006099"/>
    </source>
</evidence>
<keyword evidence="4" id="KW-0732">Signal</keyword>
<dbReference type="Proteomes" id="UP001500221">
    <property type="component" value="Unassembled WGS sequence"/>
</dbReference>
<evidence type="ECO:0000313" key="6">
    <source>
        <dbReference type="EMBL" id="GAA5145088.1"/>
    </source>
</evidence>
<gene>
    <name evidence="6" type="ORF">GCM10023340_13830</name>
</gene>
<evidence type="ECO:0000313" key="7">
    <source>
        <dbReference type="Proteomes" id="UP001500221"/>
    </source>
</evidence>
<dbReference type="PANTHER" id="PTHR30368:SF2">
    <property type="entry name" value="SULFATE-BINDING PROTEIN"/>
    <property type="match status" value="1"/>
</dbReference>
<protein>
    <submittedName>
        <fullName evidence="6">Sulfate ABC transporter substrate-binding protein</fullName>
    </submittedName>
</protein>
<dbReference type="Gene3D" id="3.40.190.10">
    <property type="entry name" value="Periplasmic binding protein-like II"/>
    <property type="match status" value="2"/>
</dbReference>
<dbReference type="Pfam" id="PF13531">
    <property type="entry name" value="SBP_bac_11"/>
    <property type="match status" value="1"/>
</dbReference>
<proteinExistence type="inferred from homology"/>
<dbReference type="SUPFAM" id="SSF53850">
    <property type="entry name" value="Periplasmic binding protein-like II"/>
    <property type="match status" value="1"/>
</dbReference>
<keyword evidence="3" id="KW-0813">Transport</keyword>
<keyword evidence="5" id="KW-0574">Periplasm</keyword>
<dbReference type="PROSITE" id="PS51257">
    <property type="entry name" value="PROKAR_LIPOPROTEIN"/>
    <property type="match status" value="1"/>
</dbReference>
<evidence type="ECO:0000256" key="3">
    <source>
        <dbReference type="ARBA" id="ARBA00022448"/>
    </source>
</evidence>
<keyword evidence="7" id="KW-1185">Reference proteome</keyword>
<dbReference type="EMBL" id="BAABKG010000002">
    <property type="protein sequence ID" value="GAA5145088.1"/>
    <property type="molecule type" value="Genomic_DNA"/>
</dbReference>
<dbReference type="InterPro" id="IPR005669">
    <property type="entry name" value="Thiosulph/SO4-bd"/>
</dbReference>